<dbReference type="RefSeq" id="WP_147178662.1">
    <property type="nucleotide sequence ID" value="NZ_BJZP01000003.1"/>
</dbReference>
<gene>
    <name evidence="2" type="ORF">RNA01_07880</name>
</gene>
<evidence type="ECO:0000313" key="3">
    <source>
        <dbReference type="Proteomes" id="UP000321717"/>
    </source>
</evidence>
<proteinExistence type="predicted"/>
<name>A0A512HEH2_9HYPH</name>
<evidence type="ECO:0000256" key="1">
    <source>
        <dbReference type="SAM" id="MobiDB-lite"/>
    </source>
</evidence>
<accession>A0A512HEH2</accession>
<dbReference type="AlphaFoldDB" id="A0A512HEH2"/>
<feature type="compositionally biased region" description="Basic and acidic residues" evidence="1">
    <location>
        <begin position="211"/>
        <end position="225"/>
    </location>
</feature>
<organism evidence="2 3">
    <name type="scientific">Ciceribacter naphthalenivorans</name>
    <dbReference type="NCBI Taxonomy" id="1118451"/>
    <lineage>
        <taxon>Bacteria</taxon>
        <taxon>Pseudomonadati</taxon>
        <taxon>Pseudomonadota</taxon>
        <taxon>Alphaproteobacteria</taxon>
        <taxon>Hyphomicrobiales</taxon>
        <taxon>Rhizobiaceae</taxon>
        <taxon>Ciceribacter</taxon>
    </lineage>
</organism>
<feature type="region of interest" description="Disordered" evidence="1">
    <location>
        <begin position="211"/>
        <end position="233"/>
    </location>
</feature>
<sequence>MMNTKSWCDKEMSGYLWWEKTVEYAFLEQFLAESNLTKITPLAGPIERDLGDAVLNDADFWGVVEFKRCKADSSSEIDKFDKEFTKRNGIKSYTDYYIHLCNLYEEDGVAGGEPHIIVYGAIAGNNIQPIAMDYWQRNDKKLENVCWHDMPMLSRDQFRDYVRVLSHFREPSANGEFRGGIMLGFDGGGNFVRAIDLGYLLDVLKREPEKSMRYKSSQEPKDPEVTLKQPWEW</sequence>
<comment type="caution">
    <text evidence="2">The sequence shown here is derived from an EMBL/GenBank/DDBJ whole genome shotgun (WGS) entry which is preliminary data.</text>
</comment>
<dbReference type="EMBL" id="BJZP01000003">
    <property type="protein sequence ID" value="GEO83856.1"/>
    <property type="molecule type" value="Genomic_DNA"/>
</dbReference>
<keyword evidence="3" id="KW-1185">Reference proteome</keyword>
<evidence type="ECO:0000313" key="2">
    <source>
        <dbReference type="EMBL" id="GEO83856.1"/>
    </source>
</evidence>
<dbReference type="OrthoDB" id="8451187at2"/>
<dbReference type="Proteomes" id="UP000321717">
    <property type="component" value="Unassembled WGS sequence"/>
</dbReference>
<protein>
    <submittedName>
        <fullName evidence="2">Uncharacterized protein</fullName>
    </submittedName>
</protein>
<reference evidence="2 3" key="1">
    <citation type="submission" date="2019-07" db="EMBL/GenBank/DDBJ databases">
        <title>Whole genome shotgun sequence of Rhizobium naphthalenivorans NBRC 107585.</title>
        <authorList>
            <person name="Hosoyama A."/>
            <person name="Uohara A."/>
            <person name="Ohji S."/>
            <person name="Ichikawa N."/>
        </authorList>
    </citation>
    <scope>NUCLEOTIDE SEQUENCE [LARGE SCALE GENOMIC DNA]</scope>
    <source>
        <strain evidence="2 3">NBRC 107585</strain>
    </source>
</reference>